<dbReference type="eggNOG" id="ENOG502T9QY">
    <property type="taxonomic scope" value="Eukaryota"/>
</dbReference>
<keyword evidence="2" id="KW-1185">Reference proteome</keyword>
<name>A0A158NE76_ATTCE</name>
<reference evidence="1" key="2">
    <citation type="submission" date="2016-04" db="UniProtKB">
        <authorList>
            <consortium name="EnsemblMetazoa"/>
        </authorList>
    </citation>
    <scope>IDENTIFICATION</scope>
</reference>
<reference evidence="2" key="1">
    <citation type="journal article" date="2011" name="PLoS Genet.">
        <title>The genome sequence of the leaf-cutter ant Atta cephalotes reveals insights into its obligate symbiotic lifestyle.</title>
        <authorList>
            <person name="Suen G."/>
            <person name="Teiling C."/>
            <person name="Li L."/>
            <person name="Holt C."/>
            <person name="Abouheif E."/>
            <person name="Bornberg-Bauer E."/>
            <person name="Bouffard P."/>
            <person name="Caldera E.J."/>
            <person name="Cash E."/>
            <person name="Cavanaugh A."/>
            <person name="Denas O."/>
            <person name="Elhaik E."/>
            <person name="Fave M.J."/>
            <person name="Gadau J."/>
            <person name="Gibson J.D."/>
            <person name="Graur D."/>
            <person name="Grubbs K.J."/>
            <person name="Hagen D.E."/>
            <person name="Harkins T.T."/>
            <person name="Helmkampf M."/>
            <person name="Hu H."/>
            <person name="Johnson B.R."/>
            <person name="Kim J."/>
            <person name="Marsh S.E."/>
            <person name="Moeller J.A."/>
            <person name="Munoz-Torres M.C."/>
            <person name="Murphy M.C."/>
            <person name="Naughton M.C."/>
            <person name="Nigam S."/>
            <person name="Overson R."/>
            <person name="Rajakumar R."/>
            <person name="Reese J.T."/>
            <person name="Scott J.J."/>
            <person name="Smith C.R."/>
            <person name="Tao S."/>
            <person name="Tsutsui N.D."/>
            <person name="Viljakainen L."/>
            <person name="Wissler L."/>
            <person name="Yandell M.D."/>
            <person name="Zimmer F."/>
            <person name="Taylor J."/>
            <person name="Slater S.C."/>
            <person name="Clifton S.W."/>
            <person name="Warren W.C."/>
            <person name="Elsik C.G."/>
            <person name="Smith C.D."/>
            <person name="Weinstock G.M."/>
            <person name="Gerardo N.M."/>
            <person name="Currie C.R."/>
        </authorList>
    </citation>
    <scope>NUCLEOTIDE SEQUENCE [LARGE SCALE GENOMIC DNA]</scope>
</reference>
<evidence type="ECO:0000313" key="2">
    <source>
        <dbReference type="Proteomes" id="UP000005205"/>
    </source>
</evidence>
<dbReference type="OrthoDB" id="7555145at2759"/>
<dbReference type="EMBL" id="ADTU01013102">
    <property type="status" value="NOT_ANNOTATED_CDS"/>
    <property type="molecule type" value="Genomic_DNA"/>
</dbReference>
<proteinExistence type="predicted"/>
<dbReference type="KEGG" id="acep:105618915"/>
<dbReference type="Proteomes" id="UP000005205">
    <property type="component" value="Unassembled WGS sequence"/>
</dbReference>
<evidence type="ECO:0000313" key="1">
    <source>
        <dbReference type="EnsemblMetazoa" id="XP_012055834.1"/>
    </source>
</evidence>
<dbReference type="InParanoid" id="A0A158NE76"/>
<sequence>MTKNQLYTSRNEQALPIKPCECASQDIVFDLKKYDPYFDKIRALFVPSLEYRFQSLLEKFVYNTNSRWAKQFPCFKKFIGMIIMWKDLLNRIVEYDISTMKEIMKNTIKRLIKDDLITCFLDSVILHHRLKKVCRELDTLGIEDNILKNLNVWNLINEQDYLDRNCFMNFNTTISMDCNMNLNTVPYNTKRSIKCKKIVKPLAKKICDRSIEHIQSKYRKHRILQTSALNQNFLQHKEDNSNYYSTYVATGSTRQNNYSTDKINKNKSFNEKLCQNTKSKKIWNDLKLKIIIHKVQIEDHEYSTFSSVNITRLSLPCKPSNLIRRISEADPSLTESCLIVMKRKFEDSMYNVCSCLNSVIEKLNIKLTKTLCLNCEIYSEYISFKLKALNIKKHLFVARVPICQNVHKWFYGMVQEDFSILSSKSSTELNKLKCFTQCKDNCTNFNDAHAHVTHEKAEKLDTCYSQSDEAERRFIKNIVIDIARKKTENNNENSSRYVENFVNFSCNDPCEDNVEEIYHVTSCVDNSVERNREYSTIFNSMDINYDDDDDVKEYRKEVIESSNLIIRNGISTQLVNNANCTCSLYENFIETNNEIEDIFSNKDLDSFSQTTGTNECTNDCLSNEKSNLENEICNNCNECSNTLFIQNSEYNNANCTCVLYENFIETNSEIEGTFNKIKTNKDMDNISQITGINEHDCLSNQKSNSKIELENKIYTNTNRCANTNRCSITSFVQNSEYDKQLVELNYNRFSNNINRIDKHFDAQEDDSLLNSTKVEIGCNSCCSCNDFIDITDNILRTNICDFEISQNNFDAATAPSTDYSKIVQVSSRSNNSLTISIQMPRSKILSKEINADTFYPRIVWLTSENDKKIPKKETSDGCSEIAANLSTHTLIVSKKRNQFFPDINKEMLDVKDGTQNFVTSSERFSVSKGRFRISNGDSRSSDVSTGEYLRSKNHSTSNASLYCRSFVTISEFATSDRRDKFQKSMLRGRRCITSANGIHNITSTTIKHRTASRRYPNNYSREIRPQMVFAITKFRNSIDKSIDRIKRLIREKLKRILFNNKISNNNKMTKTFWKTKESSEGTRKKETSDKCDYSITSCSTCYDCCKQSYTTSTCKSSNVSLSISRTKEKKRCQENIKFYDHKLENDNNEALLSFRSIKPSLQSYDLLTSTTEDIEKQKLNRNNPIQYDKKEKIGNIMNYIRNSHQYDLKNSETSVTISLQSTKAFLTDNDSKYFGHTTYKHQEKTYDNKRICKQMQDHRKNDQMRYKYEQCRIRNKKKYRDVPIKYSNVNSNEVIKTLSSHSWRKNARNTHKRLYNISELNKVKRFVCSCSRKNKQILEKDISNHSNDSLRSNANLRKRHAFAILTNTCNDYIDDLDLNFKLRLLRYVELCKSIKRSLIRTLQSDDTYEISTVSISDSDL</sequence>
<dbReference type="EnsemblMetazoa" id="XM_012200444.1">
    <property type="protein sequence ID" value="XP_012055834.1"/>
    <property type="gene ID" value="LOC105618915"/>
</dbReference>
<gene>
    <name evidence="1" type="primary">105618915</name>
</gene>
<organism evidence="1 2">
    <name type="scientific">Atta cephalotes</name>
    <name type="common">Leafcutter ant</name>
    <dbReference type="NCBI Taxonomy" id="12957"/>
    <lineage>
        <taxon>Eukaryota</taxon>
        <taxon>Metazoa</taxon>
        <taxon>Ecdysozoa</taxon>
        <taxon>Arthropoda</taxon>
        <taxon>Hexapoda</taxon>
        <taxon>Insecta</taxon>
        <taxon>Pterygota</taxon>
        <taxon>Neoptera</taxon>
        <taxon>Endopterygota</taxon>
        <taxon>Hymenoptera</taxon>
        <taxon>Apocrita</taxon>
        <taxon>Aculeata</taxon>
        <taxon>Formicoidea</taxon>
        <taxon>Formicidae</taxon>
        <taxon>Myrmicinae</taxon>
        <taxon>Atta</taxon>
    </lineage>
</organism>
<protein>
    <submittedName>
        <fullName evidence="1">Uncharacterized protein</fullName>
    </submittedName>
</protein>
<accession>A0A158NE76</accession>